<reference evidence="2 3" key="1">
    <citation type="submission" date="2018-11" db="EMBL/GenBank/DDBJ databases">
        <title>Species Designations Belie Phenotypic and Genotypic Heterogeneity in Oral Streptococci.</title>
        <authorList>
            <person name="Velsko I."/>
        </authorList>
    </citation>
    <scope>NUCLEOTIDE SEQUENCE [LARGE SCALE GENOMIC DNA]</scope>
    <source>
        <strain evidence="2 3">BCC17</strain>
    </source>
</reference>
<dbReference type="AlphaFoldDB" id="A0A3R9MHI6"/>
<proteinExistence type="predicted"/>
<evidence type="ECO:0000313" key="2">
    <source>
        <dbReference type="EMBL" id="RSJ99693.1"/>
    </source>
</evidence>
<sequence length="189" mass="21571">MRNNIGIPCVLNDIRCIKDISIIRCIATLSSCSSNSIICAFIMIMTMFLLLTFNLFFCPNIVRMSRIFKVNIVFSVYLNDIATLDFINNVCILQLIIRIFHQQFFTDDSVIRNLAIIVMIMVSMRGHITLVRNLDDDLFGVDSLSLTNFIWCQIFCLLASLITIYISNSIRIFLNLTSLVTTKFVGTNT</sequence>
<keyword evidence="1" id="KW-0472">Membrane</keyword>
<protein>
    <submittedName>
        <fullName evidence="2">Uncharacterized protein</fullName>
    </submittedName>
</protein>
<keyword evidence="1" id="KW-0812">Transmembrane</keyword>
<name>A0A3R9MHI6_STRMT</name>
<feature type="transmembrane region" description="Helical" evidence="1">
    <location>
        <begin position="109"/>
        <end position="128"/>
    </location>
</feature>
<keyword evidence="1" id="KW-1133">Transmembrane helix</keyword>
<organism evidence="2 3">
    <name type="scientific">Streptococcus mitis</name>
    <dbReference type="NCBI Taxonomy" id="28037"/>
    <lineage>
        <taxon>Bacteria</taxon>
        <taxon>Bacillati</taxon>
        <taxon>Bacillota</taxon>
        <taxon>Bacilli</taxon>
        <taxon>Lactobacillales</taxon>
        <taxon>Streptococcaceae</taxon>
        <taxon>Streptococcus</taxon>
        <taxon>Streptococcus mitis group</taxon>
    </lineage>
</organism>
<gene>
    <name evidence="2" type="ORF">D8787_10125</name>
</gene>
<evidence type="ECO:0000313" key="3">
    <source>
        <dbReference type="Proteomes" id="UP000277819"/>
    </source>
</evidence>
<comment type="caution">
    <text evidence="2">The sequence shown here is derived from an EMBL/GenBank/DDBJ whole genome shotgun (WGS) entry which is preliminary data.</text>
</comment>
<dbReference type="EMBL" id="RJPX01000066">
    <property type="protein sequence ID" value="RSJ99693.1"/>
    <property type="molecule type" value="Genomic_DNA"/>
</dbReference>
<feature type="transmembrane region" description="Helical" evidence="1">
    <location>
        <begin position="148"/>
        <end position="166"/>
    </location>
</feature>
<accession>A0A3R9MHI6</accession>
<feature type="transmembrane region" description="Helical" evidence="1">
    <location>
        <begin position="37"/>
        <end position="57"/>
    </location>
</feature>
<dbReference type="Proteomes" id="UP000277819">
    <property type="component" value="Unassembled WGS sequence"/>
</dbReference>
<evidence type="ECO:0000256" key="1">
    <source>
        <dbReference type="SAM" id="Phobius"/>
    </source>
</evidence>